<dbReference type="PANTHER" id="PTHR48079">
    <property type="entry name" value="PROTEIN YEEZ"/>
    <property type="match status" value="1"/>
</dbReference>
<organism evidence="2 3">
    <name type="scientific">Tenggerimyces flavus</name>
    <dbReference type="NCBI Taxonomy" id="1708749"/>
    <lineage>
        <taxon>Bacteria</taxon>
        <taxon>Bacillati</taxon>
        <taxon>Actinomycetota</taxon>
        <taxon>Actinomycetes</taxon>
        <taxon>Propionibacteriales</taxon>
        <taxon>Nocardioidaceae</taxon>
        <taxon>Tenggerimyces</taxon>
    </lineage>
</organism>
<comment type="caution">
    <text evidence="2">The sequence shown here is derived from an EMBL/GenBank/DDBJ whole genome shotgun (WGS) entry which is preliminary data.</text>
</comment>
<dbReference type="InterPro" id="IPR036291">
    <property type="entry name" value="NAD(P)-bd_dom_sf"/>
</dbReference>
<sequence length="330" mass="35729">MRLLVLGGTVFLSKAIVAEALRRGHEVTAAARGTTSNPPEGATFVKLDRDDENGFAALEGEYDAVVDVARQPTHVRRAISALADRAKHWTFVSTCSVYSDDATPGQRVETAPLRQPLAADADEADPANYGEAKVSCEQEVAAGRGSDALIVRAGLIVGPGDPSDRFTYWPYRIARGGEVLAPGKPDDPVQLVDVRDLAAWIVDSTENGRTGVYDSTSTSFTRRQLLEAVAAGVGTDVQLTWVPQDFLLANEVNVWSGPKSLPLWVDEPENAGFMARDTSATAEAGLTIRDVADTARDTLVWIVDERGDKPWRSGLTEAEETDLLRNWHSR</sequence>
<accession>A0ABV7Y501</accession>
<dbReference type="SUPFAM" id="SSF51735">
    <property type="entry name" value="NAD(P)-binding Rossmann-fold domains"/>
    <property type="match status" value="1"/>
</dbReference>
<dbReference type="PANTHER" id="PTHR48079:SF6">
    <property type="entry name" value="NAD(P)-BINDING DOMAIN-CONTAINING PROTEIN-RELATED"/>
    <property type="match status" value="1"/>
</dbReference>
<evidence type="ECO:0000313" key="3">
    <source>
        <dbReference type="Proteomes" id="UP001595699"/>
    </source>
</evidence>
<keyword evidence="3" id="KW-1185">Reference proteome</keyword>
<gene>
    <name evidence="2" type="ORF">ACFOUW_04940</name>
</gene>
<dbReference type="Proteomes" id="UP001595699">
    <property type="component" value="Unassembled WGS sequence"/>
</dbReference>
<reference evidence="3" key="1">
    <citation type="journal article" date="2019" name="Int. J. Syst. Evol. Microbiol.">
        <title>The Global Catalogue of Microorganisms (GCM) 10K type strain sequencing project: providing services to taxonomists for standard genome sequencing and annotation.</title>
        <authorList>
            <consortium name="The Broad Institute Genomics Platform"/>
            <consortium name="The Broad Institute Genome Sequencing Center for Infectious Disease"/>
            <person name="Wu L."/>
            <person name="Ma J."/>
        </authorList>
    </citation>
    <scope>NUCLEOTIDE SEQUENCE [LARGE SCALE GENOMIC DNA]</scope>
    <source>
        <strain evidence="3">CGMCC 4.7241</strain>
    </source>
</reference>
<dbReference type="InterPro" id="IPR051783">
    <property type="entry name" value="NAD(P)-dependent_oxidoreduct"/>
</dbReference>
<name>A0ABV7Y501_9ACTN</name>
<dbReference type="Pfam" id="PF01370">
    <property type="entry name" value="Epimerase"/>
    <property type="match status" value="1"/>
</dbReference>
<evidence type="ECO:0000313" key="2">
    <source>
        <dbReference type="EMBL" id="MFC3760172.1"/>
    </source>
</evidence>
<dbReference type="EMBL" id="JBHRZH010000004">
    <property type="protein sequence ID" value="MFC3760172.1"/>
    <property type="molecule type" value="Genomic_DNA"/>
</dbReference>
<dbReference type="Gene3D" id="3.40.50.720">
    <property type="entry name" value="NAD(P)-binding Rossmann-like Domain"/>
    <property type="match status" value="1"/>
</dbReference>
<dbReference type="RefSeq" id="WP_205120020.1">
    <property type="nucleotide sequence ID" value="NZ_JAFBCM010000001.1"/>
</dbReference>
<dbReference type="InterPro" id="IPR001509">
    <property type="entry name" value="Epimerase_deHydtase"/>
</dbReference>
<evidence type="ECO:0000259" key="1">
    <source>
        <dbReference type="Pfam" id="PF01370"/>
    </source>
</evidence>
<feature type="domain" description="NAD-dependent epimerase/dehydratase" evidence="1">
    <location>
        <begin position="4"/>
        <end position="81"/>
    </location>
</feature>
<proteinExistence type="predicted"/>
<protein>
    <submittedName>
        <fullName evidence="2">NAD-dependent epimerase/dehydratase family protein</fullName>
    </submittedName>
</protein>